<protein>
    <recommendedName>
        <fullName evidence="3">MobA-like NTP transferase domain-containing protein</fullName>
    </recommendedName>
</protein>
<sequence length="286" mass="30479">MSGSVLILAGRRPGAVDALAEAHGVADKCLVPVAGRPMIAHVLESAADSSARQVFVSTHHADLLGDLEDPVVDLLGDRLIVVPAADNLADSVLAIAGVASFPLLITTADNCLLTPATIAEIGTEAERLGADAGVALARREDVLAVHPEGQRRFYEFSDVAVSNCNAYWIGNPNALRAAEAFRGGGQFVKKPLRVMQAFGLINLLRFRFGLGPIHHIFQRISRQLKVEVAPLLVRNGATAIDVDNERSLRVTEALMKRPDIVNPRSSSRESQGEPGAAGERQLAVTH</sequence>
<dbReference type="EMBL" id="CP009122">
    <property type="protein sequence ID" value="AJA08296.1"/>
    <property type="molecule type" value="Genomic_DNA"/>
</dbReference>
<dbReference type="InterPro" id="IPR025877">
    <property type="entry name" value="MobA-like_NTP_Trfase"/>
</dbReference>
<accession>A0A0A7PDV8</accession>
<evidence type="ECO:0000256" key="2">
    <source>
        <dbReference type="SAM" id="MobiDB-lite"/>
    </source>
</evidence>
<name>A0A0A7PDV8_9SPHN</name>
<dbReference type="OrthoDB" id="7400486at2"/>
<dbReference type="InterPro" id="IPR029044">
    <property type="entry name" value="Nucleotide-diphossugar_trans"/>
</dbReference>
<dbReference type="Pfam" id="PF12804">
    <property type="entry name" value="NTP_transf_3"/>
    <property type="match status" value="1"/>
</dbReference>
<feature type="domain" description="MobA-like NTP transferase" evidence="3">
    <location>
        <begin position="25"/>
        <end position="140"/>
    </location>
</feature>
<evidence type="ECO:0000259" key="3">
    <source>
        <dbReference type="Pfam" id="PF12804"/>
    </source>
</evidence>
<dbReference type="Gene3D" id="3.90.550.10">
    <property type="entry name" value="Spore Coat Polysaccharide Biosynthesis Protein SpsA, Chain A"/>
    <property type="match status" value="1"/>
</dbReference>
<dbReference type="HOGENOM" id="CLU_071013_0_0_5"/>
<dbReference type="RefSeq" id="WP_081997239.1">
    <property type="nucleotide sequence ID" value="NZ_CP009122.1"/>
</dbReference>
<dbReference type="AlphaFoldDB" id="A0A0A7PDV8"/>
<feature type="region of interest" description="Disordered" evidence="2">
    <location>
        <begin position="259"/>
        <end position="286"/>
    </location>
</feature>
<evidence type="ECO:0000313" key="5">
    <source>
        <dbReference type="Proteomes" id="UP000030907"/>
    </source>
</evidence>
<dbReference type="STRING" id="1515612.SKP52_06870"/>
<evidence type="ECO:0000256" key="1">
    <source>
        <dbReference type="ARBA" id="ARBA00022842"/>
    </source>
</evidence>
<dbReference type="SUPFAM" id="SSF53448">
    <property type="entry name" value="Nucleotide-diphospho-sugar transferases"/>
    <property type="match status" value="1"/>
</dbReference>
<dbReference type="GO" id="GO:0016779">
    <property type="term" value="F:nucleotidyltransferase activity"/>
    <property type="evidence" value="ECO:0007669"/>
    <property type="project" value="UniProtKB-ARBA"/>
</dbReference>
<dbReference type="KEGG" id="sphk:SKP52_06870"/>
<keyword evidence="5" id="KW-1185">Reference proteome</keyword>
<keyword evidence="1" id="KW-0460">Magnesium</keyword>
<gene>
    <name evidence="4" type="ORF">SKP52_06870</name>
</gene>
<reference evidence="4 5" key="1">
    <citation type="journal article" date="2015" name="Int. J. Syst. Evol. Microbiol.">
        <title>Description of Sphingopyxis fribergensis sp. nov. - a soil bacterium with the ability to degrade styrene and phenylacetic acid.</title>
        <authorList>
            <person name="Oelschlagel M."/>
            <person name="Ruckert C."/>
            <person name="Kalinowski J."/>
            <person name="Schmidt G."/>
            <person name="Schlomann M."/>
            <person name="Tischler D."/>
        </authorList>
    </citation>
    <scope>NUCLEOTIDE SEQUENCE [LARGE SCALE GENOMIC DNA]</scope>
    <source>
        <strain evidence="4 5">Kp5.2</strain>
    </source>
</reference>
<dbReference type="Proteomes" id="UP000030907">
    <property type="component" value="Chromosome"/>
</dbReference>
<evidence type="ECO:0000313" key="4">
    <source>
        <dbReference type="EMBL" id="AJA08296.1"/>
    </source>
</evidence>
<proteinExistence type="predicted"/>
<organism evidence="4 5">
    <name type="scientific">Sphingopyxis fribergensis</name>
    <dbReference type="NCBI Taxonomy" id="1515612"/>
    <lineage>
        <taxon>Bacteria</taxon>
        <taxon>Pseudomonadati</taxon>
        <taxon>Pseudomonadota</taxon>
        <taxon>Alphaproteobacteria</taxon>
        <taxon>Sphingomonadales</taxon>
        <taxon>Sphingomonadaceae</taxon>
        <taxon>Sphingopyxis</taxon>
    </lineage>
</organism>